<proteinExistence type="predicted"/>
<feature type="domain" description="Helicase ATP-binding" evidence="10">
    <location>
        <begin position="314"/>
        <end position="520"/>
    </location>
</feature>
<dbReference type="InterPro" id="IPR011545">
    <property type="entry name" value="DEAD/DEAH_box_helicase_dom"/>
</dbReference>
<dbReference type="Proteomes" id="UP001206595">
    <property type="component" value="Unassembled WGS sequence"/>
</dbReference>
<dbReference type="Pfam" id="PF00271">
    <property type="entry name" value="Helicase_C"/>
    <property type="match status" value="1"/>
</dbReference>
<dbReference type="EC" id="3.6.4.13" evidence="1"/>
<evidence type="ECO:0000313" key="14">
    <source>
        <dbReference type="Proteomes" id="UP001206595"/>
    </source>
</evidence>
<reference evidence="13" key="1">
    <citation type="submission" date="2021-06" db="EMBL/GenBank/DDBJ databases">
        <authorList>
            <consortium name="DOE Joint Genome Institute"/>
            <person name="Mondo S.J."/>
            <person name="Amses K.R."/>
            <person name="Simmons D.R."/>
            <person name="Longcore J.E."/>
            <person name="Seto K."/>
            <person name="Alves G.H."/>
            <person name="Bonds A.E."/>
            <person name="Quandt C.A."/>
            <person name="Davis W.J."/>
            <person name="Chang Y."/>
            <person name="Letcher P.M."/>
            <person name="Powell M.J."/>
            <person name="Kuo A."/>
            <person name="Labutti K."/>
            <person name="Pangilinan J."/>
            <person name="Andreopoulos W."/>
            <person name="Tritt A."/>
            <person name="Riley R."/>
            <person name="Hundley H."/>
            <person name="Johnson J."/>
            <person name="Lipzen A."/>
            <person name="Barry K."/>
            <person name="Berbee M.L."/>
            <person name="Buchler N.E."/>
            <person name="Grigoriev I.V."/>
            <person name="Spatafora J.W."/>
            <person name="Stajich J.E."/>
            <person name="James T.Y."/>
        </authorList>
    </citation>
    <scope>NUCLEOTIDE SEQUENCE</scope>
    <source>
        <strain evidence="13">AG</strain>
    </source>
</reference>
<dbReference type="SMART" id="SM00490">
    <property type="entry name" value="HELICc"/>
    <property type="match status" value="1"/>
</dbReference>
<feature type="region of interest" description="Disordered" evidence="9">
    <location>
        <begin position="124"/>
        <end position="269"/>
    </location>
</feature>
<feature type="compositionally biased region" description="Basic and acidic residues" evidence="9">
    <location>
        <begin position="149"/>
        <end position="158"/>
    </location>
</feature>
<keyword evidence="2" id="KW-0547">Nucleotide-binding</keyword>
<feature type="compositionally biased region" description="Acidic residues" evidence="9">
    <location>
        <begin position="176"/>
        <end position="216"/>
    </location>
</feature>
<evidence type="ECO:0000256" key="4">
    <source>
        <dbReference type="ARBA" id="ARBA00022806"/>
    </source>
</evidence>
<evidence type="ECO:0000259" key="11">
    <source>
        <dbReference type="PROSITE" id="PS51194"/>
    </source>
</evidence>
<feature type="short sequence motif" description="Q motif" evidence="8">
    <location>
        <begin position="283"/>
        <end position="311"/>
    </location>
</feature>
<evidence type="ECO:0000313" key="13">
    <source>
        <dbReference type="EMBL" id="KAI8576087.1"/>
    </source>
</evidence>
<dbReference type="GO" id="GO:0016787">
    <property type="term" value="F:hydrolase activity"/>
    <property type="evidence" value="ECO:0007669"/>
    <property type="project" value="UniProtKB-KW"/>
</dbReference>
<organism evidence="13 14">
    <name type="scientific">Umbelopsis ramanniana AG</name>
    <dbReference type="NCBI Taxonomy" id="1314678"/>
    <lineage>
        <taxon>Eukaryota</taxon>
        <taxon>Fungi</taxon>
        <taxon>Fungi incertae sedis</taxon>
        <taxon>Mucoromycota</taxon>
        <taxon>Mucoromycotina</taxon>
        <taxon>Umbelopsidomycetes</taxon>
        <taxon>Umbelopsidales</taxon>
        <taxon>Umbelopsidaceae</taxon>
        <taxon>Umbelopsis</taxon>
    </lineage>
</organism>
<dbReference type="SUPFAM" id="SSF52540">
    <property type="entry name" value="P-loop containing nucleoside triphosphate hydrolases"/>
    <property type="match status" value="1"/>
</dbReference>
<accession>A0AAD5E3M4</accession>
<reference evidence="13" key="2">
    <citation type="journal article" date="2022" name="Proc. Natl. Acad. Sci. U.S.A.">
        <title>Diploid-dominant life cycles characterize the early evolution of Fungi.</title>
        <authorList>
            <person name="Amses K.R."/>
            <person name="Simmons D.R."/>
            <person name="Longcore J.E."/>
            <person name="Mondo S.J."/>
            <person name="Seto K."/>
            <person name="Jeronimo G.H."/>
            <person name="Bonds A.E."/>
            <person name="Quandt C.A."/>
            <person name="Davis W.J."/>
            <person name="Chang Y."/>
            <person name="Federici B.A."/>
            <person name="Kuo A."/>
            <person name="LaButti K."/>
            <person name="Pangilinan J."/>
            <person name="Andreopoulos W."/>
            <person name="Tritt A."/>
            <person name="Riley R."/>
            <person name="Hundley H."/>
            <person name="Johnson J."/>
            <person name="Lipzen A."/>
            <person name="Barry K."/>
            <person name="Lang B.F."/>
            <person name="Cuomo C.A."/>
            <person name="Buchler N.E."/>
            <person name="Grigoriev I.V."/>
            <person name="Spatafora J.W."/>
            <person name="Stajich J.E."/>
            <person name="James T.Y."/>
        </authorList>
    </citation>
    <scope>NUCLEOTIDE SEQUENCE</scope>
    <source>
        <strain evidence="13">AG</strain>
    </source>
</reference>
<dbReference type="PROSITE" id="PS00039">
    <property type="entry name" value="DEAD_ATP_HELICASE"/>
    <property type="match status" value="1"/>
</dbReference>
<feature type="domain" description="Helicase C-terminal" evidence="11">
    <location>
        <begin position="570"/>
        <end position="719"/>
    </location>
</feature>
<keyword evidence="5" id="KW-0067">ATP-binding</keyword>
<dbReference type="InterPro" id="IPR014014">
    <property type="entry name" value="RNA_helicase_DEAD_Q_motif"/>
</dbReference>
<evidence type="ECO:0000256" key="7">
    <source>
        <dbReference type="ARBA" id="ARBA00047984"/>
    </source>
</evidence>
<gene>
    <name evidence="13" type="ORF">K450DRAFT_258395</name>
</gene>
<feature type="domain" description="DEAD-box RNA helicase Q" evidence="12">
    <location>
        <begin position="283"/>
        <end position="311"/>
    </location>
</feature>
<dbReference type="EMBL" id="MU620962">
    <property type="protein sequence ID" value="KAI8576087.1"/>
    <property type="molecule type" value="Genomic_DNA"/>
</dbReference>
<dbReference type="GO" id="GO:0005524">
    <property type="term" value="F:ATP binding"/>
    <property type="evidence" value="ECO:0007669"/>
    <property type="project" value="UniProtKB-KW"/>
</dbReference>
<feature type="compositionally biased region" description="Basic residues" evidence="9">
    <location>
        <begin position="846"/>
        <end position="856"/>
    </location>
</feature>
<dbReference type="PROSITE" id="PS51192">
    <property type="entry name" value="HELICASE_ATP_BIND_1"/>
    <property type="match status" value="1"/>
</dbReference>
<dbReference type="PANTHER" id="PTHR47959">
    <property type="entry name" value="ATP-DEPENDENT RNA HELICASE RHLE-RELATED"/>
    <property type="match status" value="1"/>
</dbReference>
<dbReference type="GO" id="GO:0003723">
    <property type="term" value="F:RNA binding"/>
    <property type="evidence" value="ECO:0007669"/>
    <property type="project" value="UniProtKB-KW"/>
</dbReference>
<dbReference type="PANTHER" id="PTHR47959:SF1">
    <property type="entry name" value="ATP-DEPENDENT RNA HELICASE DBPA"/>
    <property type="match status" value="1"/>
</dbReference>
<dbReference type="GO" id="GO:0005829">
    <property type="term" value="C:cytosol"/>
    <property type="evidence" value="ECO:0007669"/>
    <property type="project" value="TreeGrafter"/>
</dbReference>
<dbReference type="RefSeq" id="XP_051441091.1">
    <property type="nucleotide sequence ID" value="XM_051591833.1"/>
</dbReference>
<dbReference type="PROSITE" id="PS51195">
    <property type="entry name" value="Q_MOTIF"/>
    <property type="match status" value="1"/>
</dbReference>
<evidence type="ECO:0000256" key="1">
    <source>
        <dbReference type="ARBA" id="ARBA00012552"/>
    </source>
</evidence>
<feature type="compositionally biased region" description="Basic residues" evidence="9">
    <location>
        <begin position="124"/>
        <end position="133"/>
    </location>
</feature>
<evidence type="ECO:0000256" key="6">
    <source>
        <dbReference type="ARBA" id="ARBA00022884"/>
    </source>
</evidence>
<evidence type="ECO:0000256" key="3">
    <source>
        <dbReference type="ARBA" id="ARBA00022801"/>
    </source>
</evidence>
<feature type="region of interest" description="Disordered" evidence="9">
    <location>
        <begin position="1"/>
        <end position="68"/>
    </location>
</feature>
<dbReference type="AlphaFoldDB" id="A0AAD5E3M4"/>
<keyword evidence="3" id="KW-0378">Hydrolase</keyword>
<comment type="caution">
    <text evidence="13">The sequence shown here is derived from an EMBL/GenBank/DDBJ whole genome shotgun (WGS) entry which is preliminary data.</text>
</comment>
<dbReference type="CDD" id="cd18787">
    <property type="entry name" value="SF2_C_DEAD"/>
    <property type="match status" value="1"/>
</dbReference>
<evidence type="ECO:0000259" key="12">
    <source>
        <dbReference type="PROSITE" id="PS51195"/>
    </source>
</evidence>
<feature type="region of interest" description="Disordered" evidence="9">
    <location>
        <begin position="824"/>
        <end position="856"/>
    </location>
</feature>
<dbReference type="InterPro" id="IPR027417">
    <property type="entry name" value="P-loop_NTPase"/>
</dbReference>
<protein>
    <recommendedName>
        <fullName evidence="1">RNA helicase</fullName>
        <ecNumber evidence="1">3.6.4.13</ecNumber>
    </recommendedName>
</protein>
<dbReference type="InterPro" id="IPR001650">
    <property type="entry name" value="Helicase_C-like"/>
</dbReference>
<comment type="catalytic activity">
    <reaction evidence="7">
        <text>ATP + H2O = ADP + phosphate + H(+)</text>
        <dbReference type="Rhea" id="RHEA:13065"/>
        <dbReference type="ChEBI" id="CHEBI:15377"/>
        <dbReference type="ChEBI" id="CHEBI:15378"/>
        <dbReference type="ChEBI" id="CHEBI:30616"/>
        <dbReference type="ChEBI" id="CHEBI:43474"/>
        <dbReference type="ChEBI" id="CHEBI:456216"/>
        <dbReference type="EC" id="3.6.4.13"/>
    </reaction>
</comment>
<dbReference type="InterPro" id="IPR000629">
    <property type="entry name" value="RNA-helicase_DEAD-box_CS"/>
</dbReference>
<dbReference type="InterPro" id="IPR050079">
    <property type="entry name" value="DEAD_box_RNA_helicase"/>
</dbReference>
<dbReference type="Gene3D" id="3.40.50.300">
    <property type="entry name" value="P-loop containing nucleotide triphosphate hydrolases"/>
    <property type="match status" value="2"/>
</dbReference>
<evidence type="ECO:0000256" key="2">
    <source>
        <dbReference type="ARBA" id="ARBA00022741"/>
    </source>
</evidence>
<name>A0AAD5E3M4_UMBRA</name>
<dbReference type="PROSITE" id="PS51194">
    <property type="entry name" value="HELICASE_CTER"/>
    <property type="match status" value="1"/>
</dbReference>
<dbReference type="GO" id="GO:0003724">
    <property type="term" value="F:RNA helicase activity"/>
    <property type="evidence" value="ECO:0007669"/>
    <property type="project" value="UniProtKB-EC"/>
</dbReference>
<dbReference type="Pfam" id="PF00270">
    <property type="entry name" value="DEAD"/>
    <property type="match status" value="1"/>
</dbReference>
<dbReference type="InterPro" id="IPR014001">
    <property type="entry name" value="Helicase_ATP-bd"/>
</dbReference>
<keyword evidence="6" id="KW-0694">RNA-binding</keyword>
<keyword evidence="4" id="KW-0347">Helicase</keyword>
<evidence type="ECO:0000256" key="9">
    <source>
        <dbReference type="SAM" id="MobiDB-lite"/>
    </source>
</evidence>
<keyword evidence="14" id="KW-1185">Reference proteome</keyword>
<dbReference type="SMART" id="SM00487">
    <property type="entry name" value="DEXDc"/>
    <property type="match status" value="1"/>
</dbReference>
<feature type="compositionally biased region" description="Basic residues" evidence="9">
    <location>
        <begin position="19"/>
        <end position="28"/>
    </location>
</feature>
<feature type="region of interest" description="Disordered" evidence="9">
    <location>
        <begin position="758"/>
        <end position="784"/>
    </location>
</feature>
<feature type="compositionally biased region" description="Basic and acidic residues" evidence="9">
    <location>
        <begin position="1"/>
        <end position="17"/>
    </location>
</feature>
<evidence type="ECO:0000256" key="5">
    <source>
        <dbReference type="ARBA" id="ARBA00022840"/>
    </source>
</evidence>
<evidence type="ECO:0000259" key="10">
    <source>
        <dbReference type="PROSITE" id="PS51192"/>
    </source>
</evidence>
<dbReference type="GeneID" id="75917176"/>
<evidence type="ECO:0000256" key="8">
    <source>
        <dbReference type="PROSITE-ProRule" id="PRU00552"/>
    </source>
</evidence>
<sequence length="856" mass="96689">MVWNVKDIDLDPIDSTKPKATKKGKKKQPQLSADEEAWNKLSLGVPPPLPETLDPSAEGSKKRKRTKPNIEDVQAFAWSEVQNPSSLLLTSDDAGGFVCLEELSDVDVEYEGDEATGQIIKFKKVTPKKKSKANKSDKKLGPANPEKPLSIEETKAFYDLDTFDENLATKQNAEEQNAEEQTEGDQDIEMQDNSEIDGQIEENVESVSADVEEPSEQPEVKLSAKERKKKEKLEKAKEKRKAAKEAAKEKKQTEQTADEQEGDEEVKSNRISVTEVDQDFDTSKWDQFKLHEDIINGLKYHKFGSPTPIQEKTLPLANEGRDIIGAAETGSGKTLAFGIPIAQYIASLENEDDKHKLAALILTPTRELAIQVKNHIQNITCFMDIRTIAVVGGMSAQKQIRQLKQKPNIIVATPGRLWELFSETDEHLNSLKQIKFLVLDEADRMIEGGHFQELDEILKVVQQDRKENVPQAEDEAENETEAEAEVESNIPKLQTLVFTATLSTSLRFDVKKRKGGKKSKGKASEGTMEDLIERLELKNKDPAIVDITTSTAVASKLVEAKIDCLNTEKDVFLYYFVTRYPGRTIVFVNSIDSIRRLVPVSKLLGMEVIGLHAQMQQKQRLKNLDRFKANNKAILVASDVAARGLDIPLVEHVIHYQIPRSGEIYVHRSGRTARANQDGVSLMLCSPEELSLYKKLVLKLRKGEPYPDFPVDYSIQREMKKRVELATKIDKQEHRLQKISHDDDWMKRMANELDIEYDEDEHSIKKQKRKHAEDDDEEEKTKQRIRGWKAELKHMCAQPLLPHGASMKYITGSTMQDLVQRLLNEDRNEKLPGSATSKAVDDVKSKAKNNKKGQTA</sequence>
<feature type="compositionally biased region" description="Basic and acidic residues" evidence="9">
    <location>
        <begin position="218"/>
        <end position="253"/>
    </location>
</feature>